<keyword evidence="1" id="KW-0812">Transmembrane</keyword>
<evidence type="ECO:0000256" key="1">
    <source>
        <dbReference type="SAM" id="Phobius"/>
    </source>
</evidence>
<reference evidence="2 3" key="1">
    <citation type="submission" date="2018-01" db="EMBL/GenBank/DDBJ databases">
        <title>Metagenomic assembled genomes from two thermal pools in the Uzon Caldera, Kamchatka, Russia.</title>
        <authorList>
            <person name="Wilkins L."/>
            <person name="Ettinger C."/>
        </authorList>
    </citation>
    <scope>NUCLEOTIDE SEQUENCE [LARGE SCALE GENOMIC DNA]</scope>
    <source>
        <strain evidence="2">ZAV-05</strain>
    </source>
</reference>
<organism evidence="2 3">
    <name type="scientific">Calditerrivibrio nitroreducens</name>
    <dbReference type="NCBI Taxonomy" id="477976"/>
    <lineage>
        <taxon>Bacteria</taxon>
        <taxon>Pseudomonadati</taxon>
        <taxon>Deferribacterota</taxon>
        <taxon>Deferribacteres</taxon>
        <taxon>Deferribacterales</taxon>
        <taxon>Calditerrivibrionaceae</taxon>
    </lineage>
</organism>
<evidence type="ECO:0000313" key="3">
    <source>
        <dbReference type="Proteomes" id="UP000242881"/>
    </source>
</evidence>
<comment type="caution">
    <text evidence="2">The sequence shown here is derived from an EMBL/GenBank/DDBJ whole genome shotgun (WGS) entry which is preliminary data.</text>
</comment>
<evidence type="ECO:0000313" key="2">
    <source>
        <dbReference type="EMBL" id="PMP71577.1"/>
    </source>
</evidence>
<protein>
    <submittedName>
        <fullName evidence="2">Phage holin family protein</fullName>
    </submittedName>
</protein>
<dbReference type="InterPro" id="IPR007165">
    <property type="entry name" value="Phage_holin_4_2"/>
</dbReference>
<dbReference type="EMBL" id="PNIN01000038">
    <property type="protein sequence ID" value="PMP71577.1"/>
    <property type="molecule type" value="Genomic_DNA"/>
</dbReference>
<feature type="transmembrane region" description="Helical" evidence="1">
    <location>
        <begin position="7"/>
        <end position="26"/>
    </location>
</feature>
<dbReference type="Pfam" id="PF04020">
    <property type="entry name" value="Phage_holin_4_2"/>
    <property type="match status" value="1"/>
</dbReference>
<feature type="transmembrane region" description="Helical" evidence="1">
    <location>
        <begin position="32"/>
        <end position="49"/>
    </location>
</feature>
<gene>
    <name evidence="2" type="ORF">C0187_03505</name>
</gene>
<dbReference type="Proteomes" id="UP000242881">
    <property type="component" value="Unassembled WGS sequence"/>
</dbReference>
<sequence length="126" mass="14334">MGNLQFTLYKIFVNVIGLGVSAFIFRHVRVDSFAALLVAGFVLTIMNFFVKPFLVFITIPLHVFTLGLFYFVINAIIILLVSSLVEGFWVDGLWTSIGVSLVVSIINLFFDMFYGKPKVKIRIDRY</sequence>
<keyword evidence="1" id="KW-1133">Transmembrane helix</keyword>
<dbReference type="PANTHER" id="PTHR37309">
    <property type="entry name" value="SLR0284 PROTEIN"/>
    <property type="match status" value="1"/>
</dbReference>
<feature type="transmembrane region" description="Helical" evidence="1">
    <location>
        <begin position="93"/>
        <end position="114"/>
    </location>
</feature>
<name>A0A2J6WMF7_9BACT</name>
<dbReference type="AlphaFoldDB" id="A0A2J6WMF7"/>
<feature type="transmembrane region" description="Helical" evidence="1">
    <location>
        <begin position="61"/>
        <end position="81"/>
    </location>
</feature>
<accession>A0A2J6WMF7</accession>
<proteinExistence type="predicted"/>
<dbReference type="PANTHER" id="PTHR37309:SF1">
    <property type="entry name" value="SLR0284 PROTEIN"/>
    <property type="match status" value="1"/>
</dbReference>
<keyword evidence="1" id="KW-0472">Membrane</keyword>